<feature type="compositionally biased region" description="Low complexity" evidence="1">
    <location>
        <begin position="60"/>
        <end position="73"/>
    </location>
</feature>
<protein>
    <submittedName>
        <fullName evidence="2">Ribbon-helix-helix protein, CopG family</fullName>
    </submittedName>
</protein>
<dbReference type="Proteomes" id="UP000321199">
    <property type="component" value="Chromosome"/>
</dbReference>
<dbReference type="SUPFAM" id="SSF47598">
    <property type="entry name" value="Ribbon-helix-helix"/>
    <property type="match status" value="1"/>
</dbReference>
<dbReference type="AlphaFoldDB" id="A0A5B8RX86"/>
<organism evidence="2 3">
    <name type="scientific">Comamonas flocculans</name>
    <dbReference type="NCBI Taxonomy" id="2597701"/>
    <lineage>
        <taxon>Bacteria</taxon>
        <taxon>Pseudomonadati</taxon>
        <taxon>Pseudomonadota</taxon>
        <taxon>Betaproteobacteria</taxon>
        <taxon>Burkholderiales</taxon>
        <taxon>Comamonadaceae</taxon>
        <taxon>Comamonas</taxon>
    </lineage>
</organism>
<evidence type="ECO:0000313" key="3">
    <source>
        <dbReference type="Proteomes" id="UP000321199"/>
    </source>
</evidence>
<gene>
    <name evidence="2" type="ORF">FOZ74_14725</name>
</gene>
<reference evidence="2 3" key="1">
    <citation type="submission" date="2019-07" db="EMBL/GenBank/DDBJ databases">
        <title>Complete genome sequence of Comamonas sp. NLF 7-7 isolated from livestock.</title>
        <authorList>
            <person name="Kim D.H."/>
            <person name="Kim J.G."/>
        </authorList>
    </citation>
    <scope>NUCLEOTIDE SEQUENCE [LARGE SCALE GENOMIC DNA]</scope>
    <source>
        <strain evidence="2 3">NLF 7-7</strain>
    </source>
</reference>
<accession>A0A5B8RX86</accession>
<proteinExistence type="predicted"/>
<dbReference type="GO" id="GO:0006355">
    <property type="term" value="P:regulation of DNA-templated transcription"/>
    <property type="evidence" value="ECO:0007669"/>
    <property type="project" value="InterPro"/>
</dbReference>
<keyword evidence="3" id="KW-1185">Reference proteome</keyword>
<sequence>MAVSVRMDPLLEKELEQAARRLGKTKSQFIIDAVERALGRKDPAQLYHEVMASAAQYRVADPAPDDASAQPQSTGERLRDKLRSQNEAQSRDWLAYQAARKKGVAWVPDNEDGAQ</sequence>
<feature type="region of interest" description="Disordered" evidence="1">
    <location>
        <begin position="59"/>
        <end position="91"/>
    </location>
</feature>
<evidence type="ECO:0000313" key="2">
    <source>
        <dbReference type="EMBL" id="QEA14181.1"/>
    </source>
</evidence>
<dbReference type="KEGG" id="cof:FOZ74_14725"/>
<name>A0A5B8RX86_9BURK</name>
<dbReference type="InterPro" id="IPR010985">
    <property type="entry name" value="Ribbon_hlx_hlx"/>
</dbReference>
<evidence type="ECO:0000256" key="1">
    <source>
        <dbReference type="SAM" id="MobiDB-lite"/>
    </source>
</evidence>
<dbReference type="RefSeq" id="WP_146913762.1">
    <property type="nucleotide sequence ID" value="NZ_CP042344.1"/>
</dbReference>
<dbReference type="OrthoDB" id="7063628at2"/>
<dbReference type="EMBL" id="CP042344">
    <property type="protein sequence ID" value="QEA14181.1"/>
    <property type="molecule type" value="Genomic_DNA"/>
</dbReference>